<evidence type="ECO:0000256" key="1">
    <source>
        <dbReference type="SAM" id="MobiDB-lite"/>
    </source>
</evidence>
<feature type="non-terminal residue" evidence="4">
    <location>
        <position position="447"/>
    </location>
</feature>
<sequence>MSGGWSYDRLPSIHESTNEARDQDITDANHEEDFDTRRLLRPLDSNIALRPLSISDYEPLAQRETRDTTDRHSIKSFETYDSAASSSSFTKGLKNLGARIRRKPLPRYLRGSIRRHAAAEIEPARVGRGVWKDQLLSDRSFRSMAALMTLLAFGMIVVIACYAEHFIKRANQNTSSVGGETESCKKVTRTNTALLLLINVCATMVLGMSNTYQQLVTSLKISDLRYALSRYGDSRVGTNSPFSIKHKAKNRKRSWAAWALLIFTSMPVHFLANSLIGPSYTQELPTSVEYDPVTNISDTSSYLSTTYYYNDNLEGVRVSDSSSFPCWSAFRTGMPHFPKGIDVLEDDQGVLGANQERFDTTWKTIKVHYMTKNCTGYREDTPDTKLDELENAVIPGRYYKSYGAGSCYLGTSVVCTLHDPEIAKCRLNVRMSAAFILMSCLVIKATY</sequence>
<feature type="domain" description="DUF6536" evidence="3">
    <location>
        <begin position="143"/>
        <end position="281"/>
    </location>
</feature>
<feature type="compositionally biased region" description="Basic and acidic residues" evidence="1">
    <location>
        <begin position="16"/>
        <end position="30"/>
    </location>
</feature>
<feature type="transmembrane region" description="Helical" evidence="2">
    <location>
        <begin position="255"/>
        <end position="276"/>
    </location>
</feature>
<feature type="transmembrane region" description="Helical" evidence="2">
    <location>
        <begin position="144"/>
        <end position="163"/>
    </location>
</feature>
<dbReference type="Proteomes" id="UP000799777">
    <property type="component" value="Unassembled WGS sequence"/>
</dbReference>
<evidence type="ECO:0000313" key="4">
    <source>
        <dbReference type="EMBL" id="KAF2032996.1"/>
    </source>
</evidence>
<dbReference type="InterPro" id="IPR046623">
    <property type="entry name" value="DUF6536"/>
</dbReference>
<keyword evidence="2" id="KW-0472">Membrane</keyword>
<dbReference type="OrthoDB" id="5429634at2759"/>
<accession>A0A9P4HDD1</accession>
<keyword evidence="2" id="KW-0812">Transmembrane</keyword>
<name>A0A9P4HDD1_9PLEO</name>
<keyword evidence="2" id="KW-1133">Transmembrane helix</keyword>
<evidence type="ECO:0000259" key="3">
    <source>
        <dbReference type="Pfam" id="PF20163"/>
    </source>
</evidence>
<dbReference type="Pfam" id="PF20163">
    <property type="entry name" value="DUF6536"/>
    <property type="match status" value="1"/>
</dbReference>
<dbReference type="AlphaFoldDB" id="A0A9P4HDD1"/>
<reference evidence="4" key="1">
    <citation type="journal article" date="2020" name="Stud. Mycol.">
        <title>101 Dothideomycetes genomes: a test case for predicting lifestyles and emergence of pathogens.</title>
        <authorList>
            <person name="Haridas S."/>
            <person name="Albert R."/>
            <person name="Binder M."/>
            <person name="Bloem J."/>
            <person name="Labutti K."/>
            <person name="Salamov A."/>
            <person name="Andreopoulos B."/>
            <person name="Baker S."/>
            <person name="Barry K."/>
            <person name="Bills G."/>
            <person name="Bluhm B."/>
            <person name="Cannon C."/>
            <person name="Castanera R."/>
            <person name="Culley D."/>
            <person name="Daum C."/>
            <person name="Ezra D."/>
            <person name="Gonzalez J."/>
            <person name="Henrissat B."/>
            <person name="Kuo A."/>
            <person name="Liang C."/>
            <person name="Lipzen A."/>
            <person name="Lutzoni F."/>
            <person name="Magnuson J."/>
            <person name="Mondo S."/>
            <person name="Nolan M."/>
            <person name="Ohm R."/>
            <person name="Pangilinan J."/>
            <person name="Park H.-J."/>
            <person name="Ramirez L."/>
            <person name="Alfaro M."/>
            <person name="Sun H."/>
            <person name="Tritt A."/>
            <person name="Yoshinaga Y."/>
            <person name="Zwiers L.-H."/>
            <person name="Turgeon B."/>
            <person name="Goodwin S."/>
            <person name="Spatafora J."/>
            <person name="Crous P."/>
            <person name="Grigoriev I."/>
        </authorList>
    </citation>
    <scope>NUCLEOTIDE SEQUENCE</scope>
    <source>
        <strain evidence="4">CBS 110217</strain>
    </source>
</reference>
<protein>
    <recommendedName>
        <fullName evidence="3">DUF6536 domain-containing protein</fullName>
    </recommendedName>
</protein>
<comment type="caution">
    <text evidence="4">The sequence shown here is derived from an EMBL/GenBank/DDBJ whole genome shotgun (WGS) entry which is preliminary data.</text>
</comment>
<keyword evidence="5" id="KW-1185">Reference proteome</keyword>
<evidence type="ECO:0000313" key="5">
    <source>
        <dbReference type="Proteomes" id="UP000799777"/>
    </source>
</evidence>
<organism evidence="4 5">
    <name type="scientific">Setomelanomma holmii</name>
    <dbReference type="NCBI Taxonomy" id="210430"/>
    <lineage>
        <taxon>Eukaryota</taxon>
        <taxon>Fungi</taxon>
        <taxon>Dikarya</taxon>
        <taxon>Ascomycota</taxon>
        <taxon>Pezizomycotina</taxon>
        <taxon>Dothideomycetes</taxon>
        <taxon>Pleosporomycetidae</taxon>
        <taxon>Pleosporales</taxon>
        <taxon>Pleosporineae</taxon>
        <taxon>Phaeosphaeriaceae</taxon>
        <taxon>Setomelanomma</taxon>
    </lineage>
</organism>
<dbReference type="PANTHER" id="PTHR35395:SF1">
    <property type="entry name" value="DUF6536 DOMAIN-CONTAINING PROTEIN"/>
    <property type="match status" value="1"/>
</dbReference>
<feature type="region of interest" description="Disordered" evidence="1">
    <location>
        <begin position="1"/>
        <end position="30"/>
    </location>
</feature>
<proteinExistence type="predicted"/>
<gene>
    <name evidence="4" type="ORF">EK21DRAFT_36035</name>
</gene>
<dbReference type="EMBL" id="ML978169">
    <property type="protein sequence ID" value="KAF2032996.1"/>
    <property type="molecule type" value="Genomic_DNA"/>
</dbReference>
<evidence type="ECO:0000256" key="2">
    <source>
        <dbReference type="SAM" id="Phobius"/>
    </source>
</evidence>
<dbReference type="PANTHER" id="PTHR35395">
    <property type="entry name" value="DUF6536 DOMAIN-CONTAINING PROTEIN"/>
    <property type="match status" value="1"/>
</dbReference>